<name>A0A5A7NEP1_9PROT</name>
<evidence type="ECO:0008006" key="4">
    <source>
        <dbReference type="Google" id="ProtNLM"/>
    </source>
</evidence>
<organism evidence="2 3">
    <name type="scientific">Iodidimonas nitroreducens</name>
    <dbReference type="NCBI Taxonomy" id="1236968"/>
    <lineage>
        <taxon>Bacteria</taxon>
        <taxon>Pseudomonadati</taxon>
        <taxon>Pseudomonadota</taxon>
        <taxon>Alphaproteobacteria</taxon>
        <taxon>Iodidimonadales</taxon>
        <taxon>Iodidimonadaceae</taxon>
        <taxon>Iodidimonas</taxon>
    </lineage>
</organism>
<evidence type="ECO:0000313" key="2">
    <source>
        <dbReference type="EMBL" id="GER05416.1"/>
    </source>
</evidence>
<keyword evidence="3" id="KW-1185">Reference proteome</keyword>
<evidence type="ECO:0000256" key="1">
    <source>
        <dbReference type="SAM" id="MobiDB-lite"/>
    </source>
</evidence>
<reference evidence="2 3" key="1">
    <citation type="submission" date="2019-09" db="EMBL/GenBank/DDBJ databases">
        <title>NBRP : Genome information of microbial organism related human and environment.</title>
        <authorList>
            <person name="Hattori M."/>
            <person name="Oshima K."/>
            <person name="Inaba H."/>
            <person name="Suda W."/>
            <person name="Sakamoto M."/>
            <person name="Iino T."/>
            <person name="Kitahara M."/>
            <person name="Oshida Y."/>
            <person name="Iida T."/>
            <person name="Kudo T."/>
            <person name="Itoh T."/>
            <person name="Ohkuma M."/>
        </authorList>
    </citation>
    <scope>NUCLEOTIDE SEQUENCE [LARGE SCALE GENOMIC DNA]</scope>
    <source>
        <strain evidence="2 3">Q-1</strain>
    </source>
</reference>
<dbReference type="Proteomes" id="UP000324996">
    <property type="component" value="Unassembled WGS sequence"/>
</dbReference>
<comment type="caution">
    <text evidence="2">The sequence shown here is derived from an EMBL/GenBank/DDBJ whole genome shotgun (WGS) entry which is preliminary data.</text>
</comment>
<sequence length="78" mass="8208">MAQPPRYAPRPGSIPARSGAASAQGDAPIAEAPSCLQTREYQTTITIAGDEKEAYGTACLMPDGNWKMGAPQLVPDFD</sequence>
<protein>
    <recommendedName>
        <fullName evidence="4">Surface antigen domain-containing protein</fullName>
    </recommendedName>
</protein>
<proteinExistence type="predicted"/>
<evidence type="ECO:0000313" key="3">
    <source>
        <dbReference type="Proteomes" id="UP000324996"/>
    </source>
</evidence>
<dbReference type="AlphaFoldDB" id="A0A5A7NEP1"/>
<dbReference type="EMBL" id="BKCN01000024">
    <property type="protein sequence ID" value="GER05416.1"/>
    <property type="molecule type" value="Genomic_DNA"/>
</dbReference>
<accession>A0A5A7NEP1</accession>
<feature type="region of interest" description="Disordered" evidence="1">
    <location>
        <begin position="1"/>
        <end position="26"/>
    </location>
</feature>
<gene>
    <name evidence="2" type="ORF">JCM17846_30980</name>
</gene>